<dbReference type="GO" id="GO:0015280">
    <property type="term" value="F:ligand-gated sodium channel activity"/>
    <property type="evidence" value="ECO:0007669"/>
    <property type="project" value="TreeGrafter"/>
</dbReference>
<accession>A0A0M4ELK4</accession>
<feature type="transmembrane region" description="Helical" evidence="13">
    <location>
        <begin position="64"/>
        <end position="82"/>
    </location>
</feature>
<keyword evidence="15" id="KW-1185">Reference proteome</keyword>
<dbReference type="PANTHER" id="PTHR11690">
    <property type="entry name" value="AMILORIDE-SENSITIVE SODIUM CHANNEL-RELATED"/>
    <property type="match status" value="1"/>
</dbReference>
<name>A0A0M4ELK4_DROBS</name>
<dbReference type="OMA" id="ICATIVY"/>
<dbReference type="PANTHER" id="PTHR11690:SF288">
    <property type="entry name" value="AMILORIDE-SENSITIVE NA+ CHANNEL-RELATED"/>
    <property type="match status" value="1"/>
</dbReference>
<dbReference type="GO" id="GO:0005886">
    <property type="term" value="C:plasma membrane"/>
    <property type="evidence" value="ECO:0007669"/>
    <property type="project" value="TreeGrafter"/>
</dbReference>
<evidence type="ECO:0000256" key="12">
    <source>
        <dbReference type="RuleBase" id="RU000679"/>
    </source>
</evidence>
<evidence type="ECO:0000256" key="4">
    <source>
        <dbReference type="ARBA" id="ARBA00022461"/>
    </source>
</evidence>
<evidence type="ECO:0000256" key="9">
    <source>
        <dbReference type="ARBA" id="ARBA00023136"/>
    </source>
</evidence>
<evidence type="ECO:0000256" key="10">
    <source>
        <dbReference type="ARBA" id="ARBA00023201"/>
    </source>
</evidence>
<organism evidence="14 15">
    <name type="scientific">Drosophila busckii</name>
    <name type="common">Fruit fly</name>
    <dbReference type="NCBI Taxonomy" id="30019"/>
    <lineage>
        <taxon>Eukaryota</taxon>
        <taxon>Metazoa</taxon>
        <taxon>Ecdysozoa</taxon>
        <taxon>Arthropoda</taxon>
        <taxon>Hexapoda</taxon>
        <taxon>Insecta</taxon>
        <taxon>Pterygota</taxon>
        <taxon>Neoptera</taxon>
        <taxon>Endopterygota</taxon>
        <taxon>Diptera</taxon>
        <taxon>Brachycera</taxon>
        <taxon>Muscomorpha</taxon>
        <taxon>Ephydroidea</taxon>
        <taxon>Drosophilidae</taxon>
        <taxon>Drosophila</taxon>
    </lineage>
</organism>
<dbReference type="InterPro" id="IPR001873">
    <property type="entry name" value="ENaC"/>
</dbReference>
<evidence type="ECO:0000313" key="14">
    <source>
        <dbReference type="EMBL" id="ALC46190.1"/>
    </source>
</evidence>
<evidence type="ECO:0000256" key="3">
    <source>
        <dbReference type="ARBA" id="ARBA00022448"/>
    </source>
</evidence>
<evidence type="ECO:0000256" key="1">
    <source>
        <dbReference type="ARBA" id="ARBA00004141"/>
    </source>
</evidence>
<dbReference type="STRING" id="30019.A0A0M4ELK4"/>
<sequence>MYYPQELAIRPRARPPLYGQVKPTGSQRKLLRLLLPYLKDYCDCSSVHGIRYLTDRKLHRYERFMWLLILLTTIVCATLVYVDLTELYYSVRTQTIIEDSMRPTFVLSFPSVALCPTNRINYFKLQQEAPERFLGANVSAELREVFIRFFVGLSAAHFDKLQALNSFFKNETLAARLSELDGLDMEAVLEFLMLDCQDIFQECQWRNKPQNCCEIFELQRTEAGICWVFNSLTSPEMKKKSAEDKFYPRRSALSGSGSGLDIMLQLNKSLISTGIRGVYLMVKQSSQWSDATRLLPRDSVNRLSIQPRYTSAHARTRGLTAEVRKCIFPDEVHDSHYKNLPGFVYWRGNCRSRCHQEYAVDLCKCSPSLFFPQSQQDNFTQCKPSNFQCLYDHRLTFAAERIPLEAEYVDSVYHETMTCDCFNSCAQLIFDQIYTSTALDSTEIDDRFTTLRLDIFYRSPWFIKYQTHMRFTFVELLANFGGIIGLFLGASLLSAIELVYYFTIGLYLYIHQKLRQPTSAQPITLHLRSKITATKAAY</sequence>
<evidence type="ECO:0000256" key="8">
    <source>
        <dbReference type="ARBA" id="ARBA00023065"/>
    </source>
</evidence>
<dbReference type="PRINTS" id="PR01078">
    <property type="entry name" value="AMINACHANNEL"/>
</dbReference>
<keyword evidence="5 12" id="KW-0812">Transmembrane</keyword>
<evidence type="ECO:0000256" key="5">
    <source>
        <dbReference type="ARBA" id="ARBA00022692"/>
    </source>
</evidence>
<evidence type="ECO:0000256" key="13">
    <source>
        <dbReference type="SAM" id="Phobius"/>
    </source>
</evidence>
<keyword evidence="4 12" id="KW-0894">Sodium channel</keyword>
<dbReference type="EMBL" id="CP012526">
    <property type="protein sequence ID" value="ALC46190.1"/>
    <property type="molecule type" value="Genomic_DNA"/>
</dbReference>
<evidence type="ECO:0000256" key="11">
    <source>
        <dbReference type="ARBA" id="ARBA00023303"/>
    </source>
</evidence>
<keyword evidence="6 13" id="KW-1133">Transmembrane helix</keyword>
<dbReference type="OrthoDB" id="5874059at2759"/>
<dbReference type="Gene3D" id="1.10.287.770">
    <property type="entry name" value="YojJ-like"/>
    <property type="match status" value="1"/>
</dbReference>
<evidence type="ECO:0000256" key="6">
    <source>
        <dbReference type="ARBA" id="ARBA00022989"/>
    </source>
</evidence>
<proteinExistence type="inferred from homology"/>
<comment type="similarity">
    <text evidence="2 12">Belongs to the amiloride-sensitive sodium channel (TC 1.A.6) family.</text>
</comment>
<keyword evidence="9 13" id="KW-0472">Membrane</keyword>
<dbReference type="Pfam" id="PF00858">
    <property type="entry name" value="ASC"/>
    <property type="match status" value="1"/>
</dbReference>
<dbReference type="Proteomes" id="UP000494163">
    <property type="component" value="Chromosome 3R"/>
</dbReference>
<evidence type="ECO:0000256" key="2">
    <source>
        <dbReference type="ARBA" id="ARBA00007193"/>
    </source>
</evidence>
<protein>
    <submittedName>
        <fullName evidence="14">Ppk21</fullName>
    </submittedName>
</protein>
<keyword evidence="7" id="KW-0915">Sodium</keyword>
<comment type="subcellular location">
    <subcellularLocation>
        <location evidence="1">Membrane</location>
        <topology evidence="1">Multi-pass membrane protein</topology>
    </subcellularLocation>
</comment>
<feature type="transmembrane region" description="Helical" evidence="13">
    <location>
        <begin position="476"/>
        <end position="509"/>
    </location>
</feature>
<keyword evidence="11 12" id="KW-0407">Ion channel</keyword>
<evidence type="ECO:0000313" key="15">
    <source>
        <dbReference type="Proteomes" id="UP000494163"/>
    </source>
</evidence>
<keyword evidence="10 12" id="KW-0739">Sodium transport</keyword>
<dbReference type="AlphaFoldDB" id="A0A0M4ELK4"/>
<keyword evidence="3 12" id="KW-0813">Transport</keyword>
<gene>
    <name evidence="14" type="ORF">Dbus_chr3Rg940</name>
</gene>
<evidence type="ECO:0000256" key="7">
    <source>
        <dbReference type="ARBA" id="ARBA00023053"/>
    </source>
</evidence>
<keyword evidence="8 12" id="KW-0406">Ion transport</keyword>
<reference evidence="14 15" key="1">
    <citation type="submission" date="2015-08" db="EMBL/GenBank/DDBJ databases">
        <title>Ancestral chromatin configuration constrains chromatin evolution on differentiating sex chromosomes in Drosophila.</title>
        <authorList>
            <person name="Zhou Q."/>
            <person name="Bachtrog D."/>
        </authorList>
    </citation>
    <scope>NUCLEOTIDE SEQUENCE [LARGE SCALE GENOMIC DNA]</scope>
    <source>
        <tissue evidence="14">Whole larvae</tissue>
    </source>
</reference>